<evidence type="ECO:0000256" key="1">
    <source>
        <dbReference type="SAM" id="SignalP"/>
    </source>
</evidence>
<organism evidence="2 3">
    <name type="scientific">Chlamydomonas incerta</name>
    <dbReference type="NCBI Taxonomy" id="51695"/>
    <lineage>
        <taxon>Eukaryota</taxon>
        <taxon>Viridiplantae</taxon>
        <taxon>Chlorophyta</taxon>
        <taxon>core chlorophytes</taxon>
        <taxon>Chlorophyceae</taxon>
        <taxon>CS clade</taxon>
        <taxon>Chlamydomonadales</taxon>
        <taxon>Chlamydomonadaceae</taxon>
        <taxon>Chlamydomonas</taxon>
    </lineage>
</organism>
<comment type="caution">
    <text evidence="2">The sequence shown here is derived from an EMBL/GenBank/DDBJ whole genome shotgun (WGS) entry which is preliminary data.</text>
</comment>
<evidence type="ECO:0000313" key="3">
    <source>
        <dbReference type="Proteomes" id="UP000650467"/>
    </source>
</evidence>
<accession>A0A835SDL9</accession>
<feature type="chain" id="PRO_5032828282" evidence="1">
    <location>
        <begin position="17"/>
        <end position="278"/>
    </location>
</feature>
<gene>
    <name evidence="2" type="ORF">HXX76_014177</name>
</gene>
<keyword evidence="3" id="KW-1185">Reference proteome</keyword>
<feature type="signal peptide" evidence="1">
    <location>
        <begin position="1"/>
        <end position="16"/>
    </location>
</feature>
<dbReference type="Proteomes" id="UP000650467">
    <property type="component" value="Unassembled WGS sequence"/>
</dbReference>
<evidence type="ECO:0000313" key="2">
    <source>
        <dbReference type="EMBL" id="KAG2425019.1"/>
    </source>
</evidence>
<protein>
    <submittedName>
        <fullName evidence="2">Uncharacterized protein</fullName>
    </submittedName>
</protein>
<dbReference type="EMBL" id="JAEHOC010000060">
    <property type="protein sequence ID" value="KAG2425019.1"/>
    <property type="molecule type" value="Genomic_DNA"/>
</dbReference>
<reference evidence="2" key="1">
    <citation type="journal article" date="2020" name="bioRxiv">
        <title>Comparative genomics of Chlamydomonas.</title>
        <authorList>
            <person name="Craig R.J."/>
            <person name="Hasan A.R."/>
            <person name="Ness R.W."/>
            <person name="Keightley P.D."/>
        </authorList>
    </citation>
    <scope>NUCLEOTIDE SEQUENCE</scope>
    <source>
        <strain evidence="2">SAG 7.73</strain>
    </source>
</reference>
<name>A0A835SDL9_CHLIN</name>
<proteinExistence type="predicted"/>
<keyword evidence="1" id="KW-0732">Signal</keyword>
<sequence>MLVLAVLLAVVSLALAGMVAWFIMLKRKASPPVDALVQHVVTPDKPSGPLVAEVKDSLKDAAVADPSRWTYSSILRISRFEQEAYPIILLARGKADRPLYDQQMLVLLSAQNNDLYIGFRRAVPMPTPDVTMFNISMAAQQMISTMSQYFCFSRVENAPFFRYFTLDVTFDYNNSYAKVYLDGELVRAMNLADCGQVLAKHDGGQLIAGYYALAPDMVCQRASLQPWPVVDYRHIALHNLLLSPTDIQSGAVKSLAGIHKLMAKELSAKDTKKSACSI</sequence>
<dbReference type="AlphaFoldDB" id="A0A835SDL9"/>